<dbReference type="SUPFAM" id="SSF117856">
    <property type="entry name" value="AF0104/ALDC/Ptd012-like"/>
    <property type="match status" value="1"/>
</dbReference>
<dbReference type="GO" id="GO:0045151">
    <property type="term" value="P:acetoin biosynthetic process"/>
    <property type="evidence" value="ECO:0007669"/>
    <property type="project" value="UniProtKB-UniRule"/>
</dbReference>
<proteinExistence type="inferred from homology"/>
<dbReference type="PIRSF" id="PIRSF001332">
    <property type="entry name" value="Acetolac_decarb"/>
    <property type="match status" value="1"/>
</dbReference>
<evidence type="ECO:0000256" key="4">
    <source>
        <dbReference type="ARBA" id="ARBA00013204"/>
    </source>
</evidence>
<evidence type="ECO:0000313" key="10">
    <source>
        <dbReference type="EMBL" id="OJF72266.1"/>
    </source>
</evidence>
<dbReference type="UniPathway" id="UPA00626">
    <property type="reaction ID" value="UER00678"/>
</dbReference>
<dbReference type="OrthoDB" id="8612680at2"/>
<dbReference type="GO" id="GO:0047605">
    <property type="term" value="F:acetolactate decarboxylase activity"/>
    <property type="evidence" value="ECO:0007669"/>
    <property type="project" value="UniProtKB-UniRule"/>
</dbReference>
<dbReference type="Gene3D" id="3.30.1330.80">
    <property type="entry name" value="Hypothetical protein, similar to alpha- acetolactate decarboxylase, domain 2"/>
    <property type="match status" value="2"/>
</dbReference>
<dbReference type="PANTHER" id="PTHR35524:SF1">
    <property type="entry name" value="ALPHA-ACETOLACTATE DECARBOXYLASE"/>
    <property type="match status" value="1"/>
</dbReference>
<dbReference type="EMBL" id="LZDD01000001">
    <property type="protein sequence ID" value="OJF72266.1"/>
    <property type="molecule type" value="Genomic_DNA"/>
</dbReference>
<comment type="caution">
    <text evidence="10">The sequence shown here is derived from an EMBL/GenBank/DDBJ whole genome shotgun (WGS) entry which is preliminary data.</text>
</comment>
<dbReference type="Pfam" id="PF03306">
    <property type="entry name" value="AAL_decarboxy"/>
    <property type="match status" value="1"/>
</dbReference>
<evidence type="ECO:0000256" key="2">
    <source>
        <dbReference type="ARBA" id="ARBA00005170"/>
    </source>
</evidence>
<comment type="pathway">
    <text evidence="2 9">Polyol metabolism; (R,R)-butane-2,3-diol biosynthesis; (R,R)-butane-2,3-diol from pyruvate: step 2/3.</text>
</comment>
<dbReference type="AlphaFoldDB" id="A0A1L8MNG0"/>
<organism evidence="10 11">
    <name type="scientific">Streptococcus bovimastitidis</name>
    <dbReference type="NCBI Taxonomy" id="1856638"/>
    <lineage>
        <taxon>Bacteria</taxon>
        <taxon>Bacillati</taxon>
        <taxon>Bacillota</taxon>
        <taxon>Bacilli</taxon>
        <taxon>Lactobacillales</taxon>
        <taxon>Streptococcaceae</taxon>
        <taxon>Streptococcus</taxon>
    </lineage>
</organism>
<comment type="catalytic activity">
    <reaction evidence="1 9">
        <text>(2S)-2-acetolactate + H(+) = (R)-acetoin + CO2</text>
        <dbReference type="Rhea" id="RHEA:21580"/>
        <dbReference type="ChEBI" id="CHEBI:15378"/>
        <dbReference type="ChEBI" id="CHEBI:15686"/>
        <dbReference type="ChEBI" id="CHEBI:16526"/>
        <dbReference type="ChEBI" id="CHEBI:58476"/>
        <dbReference type="EC" id="4.1.1.5"/>
    </reaction>
</comment>
<dbReference type="InterPro" id="IPR005128">
    <property type="entry name" value="Acetolactate_a_deCO2ase"/>
</dbReference>
<keyword evidence="7 9" id="KW-0005">Acetoin biosynthesis</keyword>
<keyword evidence="11" id="KW-1185">Reference proteome</keyword>
<keyword evidence="6 9" id="KW-0210">Decarboxylase</keyword>
<evidence type="ECO:0000313" key="11">
    <source>
        <dbReference type="Proteomes" id="UP000182015"/>
    </source>
</evidence>
<dbReference type="EC" id="4.1.1.5" evidence="4 9"/>
<name>A0A1L8MNG0_9STRE</name>
<comment type="similarity">
    <text evidence="3 9">Belongs to the alpha-acetolactate decarboxylase family.</text>
</comment>
<evidence type="ECO:0000256" key="3">
    <source>
        <dbReference type="ARBA" id="ARBA00007106"/>
    </source>
</evidence>
<evidence type="ECO:0000256" key="8">
    <source>
        <dbReference type="ARBA" id="ARBA00023239"/>
    </source>
</evidence>
<gene>
    <name evidence="10" type="ORF">A9Q68_01605</name>
</gene>
<dbReference type="NCBIfam" id="TIGR01252">
    <property type="entry name" value="acetolac_decarb"/>
    <property type="match status" value="1"/>
</dbReference>
<evidence type="ECO:0000256" key="5">
    <source>
        <dbReference type="ARBA" id="ARBA00020164"/>
    </source>
</evidence>
<sequence>MVEKVLFQHNTLASLMAGLYRGTMPLSQLLEHGDLGIGTLDYIDGELIILDGKAYQAIGTGDKAQVIQLDGSQTVPYAAVVKHVADQSFAINQEMSDLDLKEKLEAHFGTANLFQSLKITGRFKKMHVRMIQKSDIGPAFAEVAKNQPEYTEEEVDGTLVGFWTPELFHGVSVAGYHLHFLSDDKQFGGHVMDFQIQKGQVEIAQIDALVQDFPKNSQAFKEANFDVDQLRQDIATSE</sequence>
<evidence type="ECO:0000256" key="1">
    <source>
        <dbReference type="ARBA" id="ARBA00001784"/>
    </source>
</evidence>
<reference evidence="11" key="1">
    <citation type="submission" date="2016-06" db="EMBL/GenBank/DDBJ databases">
        <authorList>
            <person name="de Vries S.P.W."/>
            <person name="Hadjirin N.F."/>
            <person name="Lay E.M."/>
            <person name="Zadoks R.N."/>
            <person name="Peacock S.J."/>
            <person name="Parkhill J."/>
            <person name="Grant A.J."/>
            <person name="Mcdougall S."/>
            <person name="Holmes M.A."/>
        </authorList>
    </citation>
    <scope>NUCLEOTIDE SEQUENCE [LARGE SCALE GENOMIC DNA]</scope>
    <source>
        <strain evidence="11">NZ1587</strain>
    </source>
</reference>
<evidence type="ECO:0000256" key="6">
    <source>
        <dbReference type="ARBA" id="ARBA00022793"/>
    </source>
</evidence>
<keyword evidence="8 9" id="KW-0456">Lyase</keyword>
<protein>
    <recommendedName>
        <fullName evidence="5 9">Alpha-acetolactate decarboxylase</fullName>
        <ecNumber evidence="4 9">4.1.1.5</ecNumber>
    </recommendedName>
</protein>
<evidence type="ECO:0000256" key="9">
    <source>
        <dbReference type="PIRNR" id="PIRNR001332"/>
    </source>
</evidence>
<dbReference type="RefSeq" id="WP_071792920.1">
    <property type="nucleotide sequence ID" value="NZ_LZDD01000001.1"/>
</dbReference>
<dbReference type="PANTHER" id="PTHR35524">
    <property type="entry name" value="ALPHA-ACETOLACTATE DECARBOXYLASE"/>
    <property type="match status" value="1"/>
</dbReference>
<evidence type="ECO:0000256" key="7">
    <source>
        <dbReference type="ARBA" id="ARBA00023061"/>
    </source>
</evidence>
<dbReference type="Proteomes" id="UP000182015">
    <property type="component" value="Unassembled WGS sequence"/>
</dbReference>
<dbReference type="STRING" id="1856638.A9Q68_01605"/>
<dbReference type="CDD" id="cd17299">
    <property type="entry name" value="acetolactate_decarboxylase"/>
    <property type="match status" value="1"/>
</dbReference>
<accession>A0A1L8MNG0</accession>